<feature type="transmembrane region" description="Helical" evidence="11">
    <location>
        <begin position="191"/>
        <end position="212"/>
    </location>
</feature>
<dbReference type="InterPro" id="IPR013525">
    <property type="entry name" value="ABC2_TM"/>
</dbReference>
<gene>
    <name evidence="13" type="ORF">ACFFIC_17885</name>
</gene>
<comment type="caution">
    <text evidence="13">The sequence shown here is derived from an EMBL/GenBank/DDBJ whole genome shotgun (WGS) entry which is preliminary data.</text>
</comment>
<proteinExistence type="inferred from homology"/>
<keyword evidence="14" id="KW-1185">Reference proteome</keyword>
<dbReference type="InterPro" id="IPR047817">
    <property type="entry name" value="ABC2_TM_bact-type"/>
</dbReference>
<dbReference type="PRINTS" id="PR00164">
    <property type="entry name" value="ABC2TRNSPORT"/>
</dbReference>
<evidence type="ECO:0000256" key="10">
    <source>
        <dbReference type="ARBA" id="ARBA00023136"/>
    </source>
</evidence>
<keyword evidence="3 11" id="KW-0813">Transport</keyword>
<evidence type="ECO:0000313" key="14">
    <source>
        <dbReference type="Proteomes" id="UP001589789"/>
    </source>
</evidence>
<evidence type="ECO:0000256" key="7">
    <source>
        <dbReference type="ARBA" id="ARBA00022903"/>
    </source>
</evidence>
<dbReference type="PROSITE" id="PS51012">
    <property type="entry name" value="ABC_TM2"/>
    <property type="match status" value="1"/>
</dbReference>
<feature type="transmembrane region" description="Helical" evidence="11">
    <location>
        <begin position="155"/>
        <end position="179"/>
    </location>
</feature>
<evidence type="ECO:0000256" key="3">
    <source>
        <dbReference type="ARBA" id="ARBA00022448"/>
    </source>
</evidence>
<dbReference type="RefSeq" id="WP_377052802.1">
    <property type="nucleotide sequence ID" value="NZ_JBHLVZ010000060.1"/>
</dbReference>
<name>A0ABV6IUW2_9PROT</name>
<comment type="similarity">
    <text evidence="2 11">Belongs to the ABC-2 integral membrane protein family.</text>
</comment>
<dbReference type="PANTHER" id="PTHR30413:SF10">
    <property type="entry name" value="CAPSULE POLYSACCHARIDE EXPORT INNER-MEMBRANE PROTEIN CTRC"/>
    <property type="match status" value="1"/>
</dbReference>
<evidence type="ECO:0000256" key="8">
    <source>
        <dbReference type="ARBA" id="ARBA00022989"/>
    </source>
</evidence>
<comment type="subcellular location">
    <subcellularLocation>
        <location evidence="11">Cell inner membrane</location>
        <topology evidence="11">Multi-pass membrane protein</topology>
    </subcellularLocation>
    <subcellularLocation>
        <location evidence="1">Cell membrane</location>
        <topology evidence="1">Multi-pass membrane protein</topology>
    </subcellularLocation>
</comment>
<accession>A0ABV6IUW2</accession>
<dbReference type="PANTHER" id="PTHR30413">
    <property type="entry name" value="INNER MEMBRANE TRANSPORT PERMEASE"/>
    <property type="match status" value="1"/>
</dbReference>
<sequence>MSAGVFVPAPPERRARRHWLIEGPATQGRVIGALLMREMQTRFGRHNLGFLWLFFEPLLLGTMVGLMHSAHGKSMPGGVNPFLFSIVGYVPFFMFRSVVNRAGSALHSNLTLLFHRQVTPVDVMIARNLLEAASVIGVIALIMAMSAWWAEVWPADVGIIFLALLLMFLLCHGLSMMLAAGVSRWEGLDRVIHPITYLTMPLSGAFYALAWLPPSLQELLLWNPLVSIHEAIRHGMFGNAFPSYFDLEYVVRWILVVNLLGLAALRSARRKLEIF</sequence>
<evidence type="ECO:0000256" key="1">
    <source>
        <dbReference type="ARBA" id="ARBA00004651"/>
    </source>
</evidence>
<dbReference type="EMBL" id="JBHLVZ010000060">
    <property type="protein sequence ID" value="MFC0387402.1"/>
    <property type="molecule type" value="Genomic_DNA"/>
</dbReference>
<keyword evidence="5" id="KW-0762">Sugar transport</keyword>
<evidence type="ECO:0000256" key="6">
    <source>
        <dbReference type="ARBA" id="ARBA00022692"/>
    </source>
</evidence>
<keyword evidence="6 11" id="KW-0812">Transmembrane</keyword>
<evidence type="ECO:0000256" key="5">
    <source>
        <dbReference type="ARBA" id="ARBA00022597"/>
    </source>
</evidence>
<dbReference type="Proteomes" id="UP001589789">
    <property type="component" value="Unassembled WGS sequence"/>
</dbReference>
<feature type="transmembrane region" description="Helical" evidence="11">
    <location>
        <begin position="82"/>
        <end position="99"/>
    </location>
</feature>
<reference evidence="13 14" key="1">
    <citation type="submission" date="2024-09" db="EMBL/GenBank/DDBJ databases">
        <authorList>
            <person name="Sun Q."/>
            <person name="Mori K."/>
        </authorList>
    </citation>
    <scope>NUCLEOTIDE SEQUENCE [LARGE SCALE GENOMIC DNA]</scope>
    <source>
        <strain evidence="13 14">CCM 7468</strain>
    </source>
</reference>
<dbReference type="Pfam" id="PF01061">
    <property type="entry name" value="ABC2_membrane"/>
    <property type="match status" value="1"/>
</dbReference>
<evidence type="ECO:0000313" key="13">
    <source>
        <dbReference type="EMBL" id="MFC0387402.1"/>
    </source>
</evidence>
<feature type="transmembrane region" description="Helical" evidence="11">
    <location>
        <begin position="249"/>
        <end position="268"/>
    </location>
</feature>
<protein>
    <recommendedName>
        <fullName evidence="11">Transport permease protein</fullName>
    </recommendedName>
</protein>
<evidence type="ECO:0000256" key="11">
    <source>
        <dbReference type="RuleBase" id="RU361157"/>
    </source>
</evidence>
<keyword evidence="10 11" id="KW-0472">Membrane</keyword>
<organism evidence="13 14">
    <name type="scientific">Muricoccus vinaceus</name>
    <dbReference type="NCBI Taxonomy" id="424704"/>
    <lineage>
        <taxon>Bacteria</taxon>
        <taxon>Pseudomonadati</taxon>
        <taxon>Pseudomonadota</taxon>
        <taxon>Alphaproteobacteria</taxon>
        <taxon>Acetobacterales</taxon>
        <taxon>Roseomonadaceae</taxon>
        <taxon>Muricoccus</taxon>
    </lineage>
</organism>
<feature type="domain" description="ABC transmembrane type-2" evidence="12">
    <location>
        <begin position="48"/>
        <end position="268"/>
    </location>
</feature>
<dbReference type="InterPro" id="IPR000412">
    <property type="entry name" value="ABC_2_transport"/>
</dbReference>
<evidence type="ECO:0000259" key="12">
    <source>
        <dbReference type="PROSITE" id="PS51012"/>
    </source>
</evidence>
<keyword evidence="9" id="KW-0625">Polysaccharide transport</keyword>
<keyword evidence="8 11" id="KW-1133">Transmembrane helix</keyword>
<keyword evidence="7" id="KW-0972">Capsule biogenesis/degradation</keyword>
<feature type="transmembrane region" description="Helical" evidence="11">
    <location>
        <begin position="49"/>
        <end position="70"/>
    </location>
</feature>
<evidence type="ECO:0000256" key="2">
    <source>
        <dbReference type="ARBA" id="ARBA00007783"/>
    </source>
</evidence>
<keyword evidence="4 11" id="KW-1003">Cell membrane</keyword>
<evidence type="ECO:0000256" key="9">
    <source>
        <dbReference type="ARBA" id="ARBA00023047"/>
    </source>
</evidence>
<feature type="transmembrane region" description="Helical" evidence="11">
    <location>
        <begin position="129"/>
        <end position="149"/>
    </location>
</feature>
<evidence type="ECO:0000256" key="4">
    <source>
        <dbReference type="ARBA" id="ARBA00022475"/>
    </source>
</evidence>